<keyword evidence="2" id="KW-1185">Reference proteome</keyword>
<accession>A0AAD4SJE2</accession>
<protein>
    <submittedName>
        <fullName evidence="1">Uncharacterized protein</fullName>
    </submittedName>
</protein>
<dbReference type="AlphaFoldDB" id="A0AAD4SJE2"/>
<gene>
    <name evidence="1" type="ORF">MKW98_016304</name>
</gene>
<evidence type="ECO:0000313" key="1">
    <source>
        <dbReference type="EMBL" id="KAI3907660.1"/>
    </source>
</evidence>
<organism evidence="1 2">
    <name type="scientific">Papaver atlanticum</name>
    <dbReference type="NCBI Taxonomy" id="357466"/>
    <lineage>
        <taxon>Eukaryota</taxon>
        <taxon>Viridiplantae</taxon>
        <taxon>Streptophyta</taxon>
        <taxon>Embryophyta</taxon>
        <taxon>Tracheophyta</taxon>
        <taxon>Spermatophyta</taxon>
        <taxon>Magnoliopsida</taxon>
        <taxon>Ranunculales</taxon>
        <taxon>Papaveraceae</taxon>
        <taxon>Papaveroideae</taxon>
        <taxon>Papaver</taxon>
    </lineage>
</organism>
<proteinExistence type="predicted"/>
<dbReference type="Proteomes" id="UP001202328">
    <property type="component" value="Unassembled WGS sequence"/>
</dbReference>
<sequence>MLQKDKEHPFERKELSFKSSSDRKYVAIINCTTILLQQIQITQQQQPMYENTTKGGLLVYSLGAAKKSLKEVSM</sequence>
<comment type="caution">
    <text evidence="1">The sequence shown here is derived from an EMBL/GenBank/DDBJ whole genome shotgun (WGS) entry which is preliminary data.</text>
</comment>
<dbReference type="EMBL" id="JAJJMB010010581">
    <property type="protein sequence ID" value="KAI3907660.1"/>
    <property type="molecule type" value="Genomic_DNA"/>
</dbReference>
<name>A0AAD4SJE2_9MAGN</name>
<reference evidence="1" key="1">
    <citation type="submission" date="2022-04" db="EMBL/GenBank/DDBJ databases">
        <title>A functionally conserved STORR gene fusion in Papaver species that diverged 16.8 million years ago.</title>
        <authorList>
            <person name="Catania T."/>
        </authorList>
    </citation>
    <scope>NUCLEOTIDE SEQUENCE</scope>
    <source>
        <strain evidence="1">S-188037</strain>
    </source>
</reference>
<evidence type="ECO:0000313" key="2">
    <source>
        <dbReference type="Proteomes" id="UP001202328"/>
    </source>
</evidence>